<dbReference type="Pfam" id="PF24824">
    <property type="entry name" value="PH_SPT16"/>
    <property type="match status" value="1"/>
</dbReference>
<dbReference type="PANTHER" id="PTHR13980">
    <property type="entry name" value="CDC68 RELATED"/>
    <property type="match status" value="1"/>
</dbReference>
<dbReference type="InterPro" id="IPR011993">
    <property type="entry name" value="PH-like_dom_sf"/>
</dbReference>
<dbReference type="InterPro" id="IPR013953">
    <property type="entry name" value="FACT_SPT16_M"/>
</dbReference>
<dbReference type="Gene3D" id="2.30.29.210">
    <property type="entry name" value="FACT complex subunit Spt16p/Cdc68p"/>
    <property type="match status" value="1"/>
</dbReference>
<evidence type="ECO:0000256" key="2">
    <source>
        <dbReference type="ARBA" id="ARBA00022454"/>
    </source>
</evidence>
<dbReference type="InterPro" id="IPR029149">
    <property type="entry name" value="Creatin/AminoP/Spt16_N"/>
</dbReference>
<evidence type="ECO:0000313" key="15">
    <source>
        <dbReference type="Proteomes" id="UP000887566"/>
    </source>
</evidence>
<dbReference type="Gene3D" id="2.30.29.150">
    <property type="match status" value="1"/>
</dbReference>
<dbReference type="Pfam" id="PF08644">
    <property type="entry name" value="SPT16"/>
    <property type="match status" value="1"/>
</dbReference>
<dbReference type="FunFam" id="3.40.350.10:FF:000006">
    <property type="entry name" value="FACT complex subunit SPT16"/>
    <property type="match status" value="1"/>
</dbReference>
<organism evidence="15 16">
    <name type="scientific">Plectus sambesii</name>
    <dbReference type="NCBI Taxonomy" id="2011161"/>
    <lineage>
        <taxon>Eukaryota</taxon>
        <taxon>Metazoa</taxon>
        <taxon>Ecdysozoa</taxon>
        <taxon>Nematoda</taxon>
        <taxon>Chromadorea</taxon>
        <taxon>Plectida</taxon>
        <taxon>Plectina</taxon>
        <taxon>Plectoidea</taxon>
        <taxon>Plectidae</taxon>
        <taxon>Plectus</taxon>
    </lineage>
</organism>
<dbReference type="WBParaSite" id="PSAMB.scaffold329size56415.g4637.t1">
    <property type="protein sequence ID" value="PSAMB.scaffold329size56415.g4637.t1"/>
    <property type="gene ID" value="PSAMB.scaffold329size56415.g4637"/>
</dbReference>
<evidence type="ECO:0000259" key="13">
    <source>
        <dbReference type="SMART" id="SM01286"/>
    </source>
</evidence>
<dbReference type="Pfam" id="PF21091">
    <property type="entry name" value="SPT16_C"/>
    <property type="match status" value="1"/>
</dbReference>
<dbReference type="InterPro" id="IPR029148">
    <property type="entry name" value="FACT-SPT16_Nlobe"/>
</dbReference>
<protein>
    <recommendedName>
        <fullName evidence="10">FACT complex subunit</fullName>
    </recommendedName>
</protein>
<keyword evidence="9 10" id="KW-0539">Nucleus</keyword>
<reference evidence="16" key="1">
    <citation type="submission" date="2022-11" db="UniProtKB">
        <authorList>
            <consortium name="WormBaseParasite"/>
        </authorList>
    </citation>
    <scope>IDENTIFICATION</scope>
</reference>
<keyword evidence="5 10" id="KW-0805">Transcription regulation</keyword>
<feature type="region of interest" description="Disordered" evidence="11">
    <location>
        <begin position="464"/>
        <end position="515"/>
    </location>
</feature>
<dbReference type="InterPro" id="IPR033825">
    <property type="entry name" value="Spt16_M24"/>
</dbReference>
<proteinExistence type="inferred from homology"/>
<dbReference type="FunFam" id="2.30.29.210:FF:000001">
    <property type="entry name" value="FACT complex subunit spt16"/>
    <property type="match status" value="1"/>
</dbReference>
<evidence type="ECO:0000256" key="6">
    <source>
        <dbReference type="ARBA" id="ARBA00023054"/>
    </source>
</evidence>
<feature type="compositionally biased region" description="Basic and acidic residues" evidence="11">
    <location>
        <begin position="470"/>
        <end position="500"/>
    </location>
</feature>
<dbReference type="GO" id="GO:0035101">
    <property type="term" value="C:FACT complex"/>
    <property type="evidence" value="ECO:0007669"/>
    <property type="project" value="UniProtKB-UniRule"/>
</dbReference>
<dbReference type="SMART" id="SM01287">
    <property type="entry name" value="Rtt106"/>
    <property type="match status" value="1"/>
</dbReference>
<comment type="subunit">
    <text evidence="10">Component of the FACT complex.</text>
</comment>
<evidence type="ECO:0000256" key="3">
    <source>
        <dbReference type="ARBA" id="ARBA00022705"/>
    </source>
</evidence>
<dbReference type="Proteomes" id="UP000887566">
    <property type="component" value="Unplaced"/>
</dbReference>
<dbReference type="InterPro" id="IPR040258">
    <property type="entry name" value="Spt16"/>
</dbReference>
<evidence type="ECO:0000256" key="9">
    <source>
        <dbReference type="ARBA" id="ARBA00023242"/>
    </source>
</evidence>
<dbReference type="Gene3D" id="3.90.230.10">
    <property type="entry name" value="Creatinase/methionine aminopeptidase superfamily"/>
    <property type="match status" value="1"/>
</dbReference>
<dbReference type="InterPro" id="IPR000994">
    <property type="entry name" value="Pept_M24"/>
</dbReference>
<dbReference type="InterPro" id="IPR056595">
    <property type="entry name" value="Fact-SPT16_PH"/>
</dbReference>
<dbReference type="GO" id="GO:0006260">
    <property type="term" value="P:DNA replication"/>
    <property type="evidence" value="ECO:0007669"/>
    <property type="project" value="UniProtKB-KW"/>
</dbReference>
<dbReference type="GO" id="GO:0006368">
    <property type="term" value="P:transcription elongation by RNA polymerase II"/>
    <property type="evidence" value="ECO:0007669"/>
    <property type="project" value="TreeGrafter"/>
</dbReference>
<dbReference type="Pfam" id="PF08512">
    <property type="entry name" value="Rttp106-like_middle"/>
    <property type="match status" value="1"/>
</dbReference>
<evidence type="ECO:0000256" key="11">
    <source>
        <dbReference type="SAM" id="MobiDB-lite"/>
    </source>
</evidence>
<comment type="subcellular location">
    <subcellularLocation>
        <location evidence="10">Nucleus</location>
    </subcellularLocation>
    <subcellularLocation>
        <location evidence="10">Chromosome</location>
    </subcellularLocation>
</comment>
<feature type="domain" description="Histone chaperone RTT106/FACT complex subunit SPT16-like middle" evidence="14">
    <location>
        <begin position="811"/>
        <end position="901"/>
    </location>
</feature>
<dbReference type="CDD" id="cd01091">
    <property type="entry name" value="CDC68-like"/>
    <property type="match status" value="1"/>
</dbReference>
<sequence>MSEKRVNSDRFLSRIGKLYDCWNKAENDTWDKLDALVFMVGSDDADVPYSKSTALQTWLFGYEMADTLTVMTRDSVHFLASSRKAQFLKPIESEEQRGSVPPVKCHDREKADKDQANFTRLIKVIKDARNGKVIGHFEKDKFKSDFATAWKEATASSGFEKIDVASAMAGLMAVKDDAEIALIKQAAKITCDVWNASLRTKIIDIIDQEKKVKHERLAEETEKAMQDVRVIGNVRKDNVEPCYTPIIQSGGNYSLKLSAESDSKNMHFGSVVSSLGVRYQSYCSNVSRTMMVDPPKSIETAYEQLVLAEVAIVNALKPGVKLSAVYEAGVKAIRDSNADLVDKLVKGNFGFATGLEFREGAFLIGPKCNEVVKAGMVFVVYIGLSGLSNPKGTDEQSKEIAILISDTVLIQEGGCVVLTEAAKSRSKIRTNIIRFKEETEQGKEDNKENRAAAEEILGRGKRSVVLQDQTRNKTTNEDKRKQRQKELGEQLNRVARDRLAEQTSSKDVTRSKKSTVSYKSYEKFPKEPEVNNLSIYVDRKHDSVILPVFGIPVPFHISMIKNTSQSVEGDFTYLRINFTHPGSQIGRDNNQFPNPLSTYLKELTYRSSNVKEPGEISAPSSNLLTAFRLIKEMQKKFRTQEAEEREKEGAVKQDKLLLSQNKGNPRLKDLFVRPNIIAKRISGTLEAHLNGFRYTSLRGDKIDVLYNNIKHAFFQPCDNEMIILLHFNLKYPVLWGKRKYLDIQFYTEVGEITTDLGKYHHMQDRDDIMTEQVEREMRNKLNQAFRGFCDKVERQTNNAFDFDSPFGELGFFGVPFRSSCTLKPTSACLVNLTEWPPFVITLDEVELVHFERVSFQLKNFDMVFIFKDYHRKTQMVQQIPMSSLDNVKEWLNSCELRYTEGIQSLNWAKIMKTITDDPEEFFNTGGWNFLSNESDEEGEADSDDSEDAYDPTDVDSEEEDESEEDEDESPDATSESESEASVDSDESSGKDWSDLEEEARNADKMKDEGVEVDPRRKDKRKPPPSSKKGGPPPKRRK</sequence>
<evidence type="ECO:0000256" key="4">
    <source>
        <dbReference type="ARBA" id="ARBA00022763"/>
    </source>
</evidence>
<keyword evidence="7 10" id="KW-0804">Transcription</keyword>
<dbReference type="Pfam" id="PF14826">
    <property type="entry name" value="FACT-Spt16_Nlob"/>
    <property type="match status" value="1"/>
</dbReference>
<comment type="similarity">
    <text evidence="1 10">Belongs to the peptidase M24 family. SPT16 subfamily.</text>
</comment>
<keyword evidence="4 10" id="KW-0227">DNA damage</keyword>
<feature type="compositionally biased region" description="Acidic residues" evidence="11">
    <location>
        <begin position="933"/>
        <end position="986"/>
    </location>
</feature>
<feature type="domain" description="FACT complex subunit SPT16 N-terminal lobe" evidence="12">
    <location>
        <begin position="6"/>
        <end position="168"/>
    </location>
</feature>
<comment type="function">
    <text evidence="10">Component of the FACT complex, a general chromatin factor that acts to reorganize nucleosomes. The FACT complex is involved in multiple processes that require DNA as a template such as mRNA elongation, DNA replication and DNA repair. During transcription elongation the FACT complex acts as a histone chaperone that both destabilizes and restores nucleosomal structure. It facilitates the passage of RNA polymerase II and transcription by promoting the dissociation of one histone H2A-H2B dimer from the nucleosome, then subsequently promotes the reestablishment of the nucleosome following the passage of RNA polymerase II.</text>
</comment>
<keyword evidence="3 10" id="KW-0235">DNA replication</keyword>
<accession>A0A914W6Z0</accession>
<dbReference type="Gene3D" id="2.30.29.30">
    <property type="entry name" value="Pleckstrin-homology domain (PH domain)/Phosphotyrosine-binding domain (PTB)"/>
    <property type="match status" value="1"/>
</dbReference>
<dbReference type="InterPro" id="IPR036005">
    <property type="entry name" value="Creatinase/aminopeptidase-like"/>
</dbReference>
<name>A0A914W6Z0_9BILA</name>
<evidence type="ECO:0000313" key="16">
    <source>
        <dbReference type="WBParaSite" id="PSAMB.scaffold329size56415.g4637.t1"/>
    </source>
</evidence>
<dbReference type="FunFam" id="2.30.29.30:FF:000017">
    <property type="entry name" value="FACT complex subunit SPT16"/>
    <property type="match status" value="1"/>
</dbReference>
<feature type="compositionally biased region" description="Basic and acidic residues" evidence="11">
    <location>
        <begin position="987"/>
        <end position="1016"/>
    </location>
</feature>
<dbReference type="InterPro" id="IPR013719">
    <property type="entry name" value="RTT106/SPT16-like_middle_dom"/>
</dbReference>
<evidence type="ECO:0000259" key="14">
    <source>
        <dbReference type="SMART" id="SM01287"/>
    </source>
</evidence>
<evidence type="ECO:0000256" key="7">
    <source>
        <dbReference type="ARBA" id="ARBA00023163"/>
    </source>
</evidence>
<evidence type="ECO:0000256" key="10">
    <source>
        <dbReference type="RuleBase" id="RU367052"/>
    </source>
</evidence>
<dbReference type="GO" id="GO:0031491">
    <property type="term" value="F:nucleosome binding"/>
    <property type="evidence" value="ECO:0007669"/>
    <property type="project" value="TreeGrafter"/>
</dbReference>
<dbReference type="SUPFAM" id="SSF55920">
    <property type="entry name" value="Creatinase/aminopeptidase"/>
    <property type="match status" value="1"/>
</dbReference>
<dbReference type="PANTHER" id="PTHR13980:SF15">
    <property type="entry name" value="FACT COMPLEX SUBUNIT SPT16"/>
    <property type="match status" value="1"/>
</dbReference>
<evidence type="ECO:0000259" key="12">
    <source>
        <dbReference type="SMART" id="SM01285"/>
    </source>
</evidence>
<dbReference type="GO" id="GO:0032786">
    <property type="term" value="P:positive regulation of DNA-templated transcription, elongation"/>
    <property type="evidence" value="ECO:0007669"/>
    <property type="project" value="UniProtKB-ARBA"/>
</dbReference>
<dbReference type="Pfam" id="PF00557">
    <property type="entry name" value="Peptidase_M24"/>
    <property type="match status" value="1"/>
</dbReference>
<dbReference type="AlphaFoldDB" id="A0A914W6Z0"/>
<keyword evidence="15" id="KW-1185">Reference proteome</keyword>
<evidence type="ECO:0000256" key="5">
    <source>
        <dbReference type="ARBA" id="ARBA00023015"/>
    </source>
</evidence>
<keyword evidence="8 10" id="KW-0234">DNA repair</keyword>
<keyword evidence="6" id="KW-0175">Coiled coil</keyword>
<dbReference type="FunFam" id="3.90.230.10:FF:000005">
    <property type="entry name" value="FACT complex subunit spt16"/>
    <property type="match status" value="1"/>
</dbReference>
<evidence type="ECO:0000256" key="8">
    <source>
        <dbReference type="ARBA" id="ARBA00023204"/>
    </source>
</evidence>
<feature type="region of interest" description="Disordered" evidence="11">
    <location>
        <begin position="924"/>
        <end position="1037"/>
    </location>
</feature>
<feature type="domain" description="FACT complex subunit SPT16 middle" evidence="13">
    <location>
        <begin position="535"/>
        <end position="694"/>
    </location>
</feature>
<dbReference type="GO" id="GO:0006281">
    <property type="term" value="P:DNA repair"/>
    <property type="evidence" value="ECO:0007669"/>
    <property type="project" value="UniProtKB-UniRule"/>
</dbReference>
<dbReference type="FunFam" id="2.30.29.150:FF:000003">
    <property type="entry name" value="FACT complex subunit SPT16"/>
    <property type="match status" value="1"/>
</dbReference>
<dbReference type="SMART" id="SM01286">
    <property type="entry name" value="SPT16"/>
    <property type="match status" value="1"/>
</dbReference>
<dbReference type="Gene3D" id="3.40.350.10">
    <property type="entry name" value="Creatinase/prolidase N-terminal domain"/>
    <property type="match status" value="1"/>
</dbReference>
<dbReference type="InterPro" id="IPR048969">
    <property type="entry name" value="FACT_SPT16_C"/>
</dbReference>
<evidence type="ECO:0000256" key="1">
    <source>
        <dbReference type="ARBA" id="ARBA00010779"/>
    </source>
</evidence>
<keyword evidence="2 10" id="KW-0158">Chromosome</keyword>
<dbReference type="SMART" id="SM01285">
    <property type="entry name" value="FACT-Spt16_Nlob"/>
    <property type="match status" value="1"/>
</dbReference>